<evidence type="ECO:0000313" key="6">
    <source>
        <dbReference type="EMBL" id="OJJ48902.1"/>
    </source>
</evidence>
<proteinExistence type="inferred from homology"/>
<protein>
    <recommendedName>
        <fullName evidence="4">DNA-directed RNA polymerase III subunit</fullName>
    </recommendedName>
</protein>
<evidence type="ECO:0000256" key="4">
    <source>
        <dbReference type="PIRNR" id="PIRNR000777"/>
    </source>
</evidence>
<comment type="function">
    <text evidence="4">DNA-dependent RNA polymerase catalyzes the transcription of DNA into RNA using the four ribonucleoside triphosphates as substrates. Specific peripheric component of RNA polymerase III which synthesizes small RNAs, such as 5S rRNA and tRNAs.</text>
</comment>
<organism evidence="6 7">
    <name type="scientific">Penicilliopsis zonata CBS 506.65</name>
    <dbReference type="NCBI Taxonomy" id="1073090"/>
    <lineage>
        <taxon>Eukaryota</taxon>
        <taxon>Fungi</taxon>
        <taxon>Dikarya</taxon>
        <taxon>Ascomycota</taxon>
        <taxon>Pezizomycotina</taxon>
        <taxon>Eurotiomycetes</taxon>
        <taxon>Eurotiomycetidae</taxon>
        <taxon>Eurotiales</taxon>
        <taxon>Aspergillaceae</taxon>
        <taxon>Penicilliopsis</taxon>
    </lineage>
</organism>
<dbReference type="Proteomes" id="UP000184188">
    <property type="component" value="Unassembled WGS sequence"/>
</dbReference>
<feature type="compositionally biased region" description="Basic residues" evidence="5">
    <location>
        <begin position="1"/>
        <end position="11"/>
    </location>
</feature>
<dbReference type="PANTHER" id="PTHR15367:SF2">
    <property type="entry name" value="DNA-DIRECTED RNA POLYMERASE III SUBUNIT"/>
    <property type="match status" value="1"/>
</dbReference>
<dbReference type="GO" id="GO:0006383">
    <property type="term" value="P:transcription by RNA polymerase III"/>
    <property type="evidence" value="ECO:0007669"/>
    <property type="project" value="UniProtKB-UniRule"/>
</dbReference>
<accession>A0A1L9SNS2</accession>
<dbReference type="InterPro" id="IPR024661">
    <property type="entry name" value="RNA_pol_III_Rpc31"/>
</dbReference>
<comment type="similarity">
    <text evidence="2 4">Belongs to the eukaryotic RPC7 RNA polymerase subunit family.</text>
</comment>
<keyword evidence="3 4" id="KW-0539">Nucleus</keyword>
<dbReference type="Pfam" id="PF11705">
    <property type="entry name" value="RNA_pol_3_Rpc31"/>
    <property type="match status" value="1"/>
</dbReference>
<sequence>MSRAGAKKGRRLPGAEFSWDADPGGEADTAPTPLFPKYSVPPARLLSAREQLQVDQYRELRERHHEGPYYSVLDVAASAARKGSAARAHFDPFHGMPSYSRRYQKKKRALPRLQGRTYVMKFFPRELWSTIQPSFKGDGAGLDFPVTKISFKRGFEDDDEEEEEDAAKRRRRTDGEEGEDDEAAERDEEADRELLEDDEDAEEEIVDDDFEEDDDEMGGDYNAEQYFDGGDDEYGEDGFGDGGGGGGGGDEDVY</sequence>
<dbReference type="EMBL" id="KV878338">
    <property type="protein sequence ID" value="OJJ48902.1"/>
    <property type="molecule type" value="Genomic_DNA"/>
</dbReference>
<dbReference type="GO" id="GO:0005666">
    <property type="term" value="C:RNA polymerase III complex"/>
    <property type="evidence" value="ECO:0007669"/>
    <property type="project" value="UniProtKB-UniRule"/>
</dbReference>
<comment type="subunit">
    <text evidence="4">Component of the RNA polymerase III (Pol III) complex.</text>
</comment>
<keyword evidence="7" id="KW-1185">Reference proteome</keyword>
<dbReference type="OrthoDB" id="5377312at2759"/>
<dbReference type="STRING" id="1073090.A0A1L9SNS2"/>
<evidence type="ECO:0000256" key="5">
    <source>
        <dbReference type="SAM" id="MobiDB-lite"/>
    </source>
</evidence>
<dbReference type="GeneID" id="34615414"/>
<evidence type="ECO:0000313" key="7">
    <source>
        <dbReference type="Proteomes" id="UP000184188"/>
    </source>
</evidence>
<feature type="compositionally biased region" description="Acidic residues" evidence="5">
    <location>
        <begin position="156"/>
        <end position="165"/>
    </location>
</feature>
<feature type="region of interest" description="Disordered" evidence="5">
    <location>
        <begin position="1"/>
        <end position="36"/>
    </location>
</feature>
<dbReference type="PIRSF" id="PIRSF000777">
    <property type="entry name" value="RNA_polIII_C31"/>
    <property type="match status" value="1"/>
</dbReference>
<feature type="compositionally biased region" description="Acidic residues" evidence="5">
    <location>
        <begin position="176"/>
        <end position="218"/>
    </location>
</feature>
<comment type="subcellular location">
    <subcellularLocation>
        <location evidence="1 4">Nucleus</location>
    </subcellularLocation>
</comment>
<gene>
    <name evidence="6" type="ORF">ASPZODRAFT_60873</name>
</gene>
<name>A0A1L9SNS2_9EURO</name>
<feature type="region of interest" description="Disordered" evidence="5">
    <location>
        <begin position="153"/>
        <end position="254"/>
    </location>
</feature>
<dbReference type="AlphaFoldDB" id="A0A1L9SNS2"/>
<dbReference type="RefSeq" id="XP_022583412.1">
    <property type="nucleotide sequence ID" value="XM_022728950.1"/>
</dbReference>
<evidence type="ECO:0000256" key="2">
    <source>
        <dbReference type="ARBA" id="ARBA00008352"/>
    </source>
</evidence>
<dbReference type="PANTHER" id="PTHR15367">
    <property type="entry name" value="DNA-DIRECTED RNA POLYMERASE III"/>
    <property type="match status" value="1"/>
</dbReference>
<reference evidence="7" key="1">
    <citation type="journal article" date="2017" name="Genome Biol.">
        <title>Comparative genomics reveals high biological diversity and specific adaptations in the industrially and medically important fungal genus Aspergillus.</title>
        <authorList>
            <person name="de Vries R.P."/>
            <person name="Riley R."/>
            <person name="Wiebenga A."/>
            <person name="Aguilar-Osorio G."/>
            <person name="Amillis S."/>
            <person name="Uchima C.A."/>
            <person name="Anderluh G."/>
            <person name="Asadollahi M."/>
            <person name="Askin M."/>
            <person name="Barry K."/>
            <person name="Battaglia E."/>
            <person name="Bayram O."/>
            <person name="Benocci T."/>
            <person name="Braus-Stromeyer S.A."/>
            <person name="Caldana C."/>
            <person name="Canovas D."/>
            <person name="Cerqueira G.C."/>
            <person name="Chen F."/>
            <person name="Chen W."/>
            <person name="Choi C."/>
            <person name="Clum A."/>
            <person name="Dos Santos R.A."/>
            <person name="Damasio A.R."/>
            <person name="Diallinas G."/>
            <person name="Emri T."/>
            <person name="Fekete E."/>
            <person name="Flipphi M."/>
            <person name="Freyberg S."/>
            <person name="Gallo A."/>
            <person name="Gournas C."/>
            <person name="Habgood R."/>
            <person name="Hainaut M."/>
            <person name="Harispe M.L."/>
            <person name="Henrissat B."/>
            <person name="Hilden K.S."/>
            <person name="Hope R."/>
            <person name="Hossain A."/>
            <person name="Karabika E."/>
            <person name="Karaffa L."/>
            <person name="Karanyi Z."/>
            <person name="Krasevec N."/>
            <person name="Kuo A."/>
            <person name="Kusch H."/>
            <person name="LaButti K."/>
            <person name="Lagendijk E.L."/>
            <person name="Lapidus A."/>
            <person name="Levasseur A."/>
            <person name="Lindquist E."/>
            <person name="Lipzen A."/>
            <person name="Logrieco A.F."/>
            <person name="MacCabe A."/>
            <person name="Maekelae M.R."/>
            <person name="Malavazi I."/>
            <person name="Melin P."/>
            <person name="Meyer V."/>
            <person name="Mielnichuk N."/>
            <person name="Miskei M."/>
            <person name="Molnar A.P."/>
            <person name="Mule G."/>
            <person name="Ngan C.Y."/>
            <person name="Orejas M."/>
            <person name="Orosz E."/>
            <person name="Ouedraogo J.P."/>
            <person name="Overkamp K.M."/>
            <person name="Park H.-S."/>
            <person name="Perrone G."/>
            <person name="Piumi F."/>
            <person name="Punt P.J."/>
            <person name="Ram A.F."/>
            <person name="Ramon A."/>
            <person name="Rauscher S."/>
            <person name="Record E."/>
            <person name="Riano-Pachon D.M."/>
            <person name="Robert V."/>
            <person name="Roehrig J."/>
            <person name="Ruller R."/>
            <person name="Salamov A."/>
            <person name="Salih N.S."/>
            <person name="Samson R.A."/>
            <person name="Sandor E."/>
            <person name="Sanguinetti M."/>
            <person name="Schuetze T."/>
            <person name="Sepcic K."/>
            <person name="Shelest E."/>
            <person name="Sherlock G."/>
            <person name="Sophianopoulou V."/>
            <person name="Squina F.M."/>
            <person name="Sun H."/>
            <person name="Susca A."/>
            <person name="Todd R.B."/>
            <person name="Tsang A."/>
            <person name="Unkles S.E."/>
            <person name="van de Wiele N."/>
            <person name="van Rossen-Uffink D."/>
            <person name="Oliveira J.V."/>
            <person name="Vesth T.C."/>
            <person name="Visser J."/>
            <person name="Yu J.-H."/>
            <person name="Zhou M."/>
            <person name="Andersen M.R."/>
            <person name="Archer D.B."/>
            <person name="Baker S.E."/>
            <person name="Benoit I."/>
            <person name="Brakhage A.A."/>
            <person name="Braus G.H."/>
            <person name="Fischer R."/>
            <person name="Frisvad J.C."/>
            <person name="Goldman G.H."/>
            <person name="Houbraken J."/>
            <person name="Oakley B."/>
            <person name="Pocsi I."/>
            <person name="Scazzocchio C."/>
            <person name="Seiboth B."/>
            <person name="vanKuyk P.A."/>
            <person name="Wortman J."/>
            <person name="Dyer P.S."/>
            <person name="Grigoriev I.V."/>
        </authorList>
    </citation>
    <scope>NUCLEOTIDE SEQUENCE [LARGE SCALE GENOMIC DNA]</scope>
    <source>
        <strain evidence="7">CBS 506.65</strain>
    </source>
</reference>
<dbReference type="VEuPathDB" id="FungiDB:ASPZODRAFT_60873"/>
<evidence type="ECO:0000256" key="3">
    <source>
        <dbReference type="ARBA" id="ARBA00023242"/>
    </source>
</evidence>
<evidence type="ECO:0000256" key="1">
    <source>
        <dbReference type="ARBA" id="ARBA00004123"/>
    </source>
</evidence>
<feature type="compositionally biased region" description="Acidic residues" evidence="5">
    <location>
        <begin position="229"/>
        <end position="239"/>
    </location>
</feature>